<dbReference type="EMBL" id="RQFL01000026">
    <property type="protein sequence ID" value="TGK89667.1"/>
    <property type="molecule type" value="Genomic_DNA"/>
</dbReference>
<dbReference type="OrthoDB" id="345761at2"/>
<feature type="transmembrane region" description="Helical" evidence="1">
    <location>
        <begin position="85"/>
        <end position="101"/>
    </location>
</feature>
<organism evidence="2 4">
    <name type="scientific">Leptospira bourretii</name>
    <dbReference type="NCBI Taxonomy" id="2484962"/>
    <lineage>
        <taxon>Bacteria</taxon>
        <taxon>Pseudomonadati</taxon>
        <taxon>Spirochaetota</taxon>
        <taxon>Spirochaetia</taxon>
        <taxon>Leptospirales</taxon>
        <taxon>Leptospiraceae</taxon>
        <taxon>Leptospira</taxon>
    </lineage>
</organism>
<feature type="transmembrane region" description="Helical" evidence="1">
    <location>
        <begin position="343"/>
        <end position="361"/>
    </location>
</feature>
<protein>
    <recommendedName>
        <fullName evidence="6">Glycosyltransferase RgtA/B/C/D-like domain-containing protein</fullName>
    </recommendedName>
</protein>
<feature type="transmembrane region" description="Helical" evidence="1">
    <location>
        <begin position="317"/>
        <end position="336"/>
    </location>
</feature>
<feature type="transmembrane region" description="Helical" evidence="1">
    <location>
        <begin position="158"/>
        <end position="190"/>
    </location>
</feature>
<dbReference type="RefSeq" id="WP_135750037.1">
    <property type="nucleotide sequence ID" value="NZ_RQFL01000026.1"/>
</dbReference>
<proteinExistence type="predicted"/>
<keyword evidence="1" id="KW-0812">Transmembrane</keyword>
<gene>
    <name evidence="2" type="ORF">EHQ23_17790</name>
    <name evidence="3" type="ORF">EHQ26_14640</name>
</gene>
<dbReference type="EMBL" id="RQFM01000027">
    <property type="protein sequence ID" value="TGK79459.1"/>
    <property type="molecule type" value="Genomic_DNA"/>
</dbReference>
<reference evidence="3" key="1">
    <citation type="submission" date="2018-10" db="EMBL/GenBank/DDBJ databases">
        <authorList>
            <person name="Vincent A.T."/>
            <person name="Schiettekatte O."/>
            <person name="Bourhy P."/>
            <person name="Veyrier F.J."/>
            <person name="Picardeau M."/>
        </authorList>
    </citation>
    <scope>NUCLEOTIDE SEQUENCE</scope>
    <source>
        <strain evidence="3">201800281</strain>
    </source>
</reference>
<keyword evidence="5" id="KW-1185">Reference proteome</keyword>
<dbReference type="Proteomes" id="UP000297394">
    <property type="component" value="Unassembled WGS sequence"/>
</dbReference>
<feature type="transmembrane region" description="Helical" evidence="1">
    <location>
        <begin position="7"/>
        <end position="24"/>
    </location>
</feature>
<evidence type="ECO:0000313" key="3">
    <source>
        <dbReference type="EMBL" id="TGK89667.1"/>
    </source>
</evidence>
<reference evidence="4 5" key="2">
    <citation type="journal article" date="2019" name="PLoS Negl. Trop. Dis.">
        <title>Revisiting the worldwide diversity of Leptospira species in the environment.</title>
        <authorList>
            <person name="Vincent A.T."/>
            <person name="Schiettekatte O."/>
            <person name="Bourhy P."/>
            <person name="Veyrier F.J."/>
            <person name="Picardeau M."/>
        </authorList>
    </citation>
    <scope>NUCLEOTIDE SEQUENCE [LARGE SCALE GENOMIC DNA]</scope>
    <source>
        <strain evidence="2 4">201800280</strain>
        <strain evidence="5">201800281</strain>
    </source>
</reference>
<sequence length="510" mass="59856">MKTKLNIITAVVLIFLINFYYRSFTFYYSTIDWDELTYFIMGKSILDGFLPYRDYWDLKPLGIYLVHAFTLLFFDYSILTMRVSAYVFSSILAVILFISNYRKRFKESLLISFVFLYSFVYYSSGLASNTEIYFLLFEAISFYLLFVNEKVNVTQKSIAFFVLGIAFIIKYIIVFDVILFFLAALVFSFIDERIKKSGSVFEVFKKIFYEYALYVFVFLSPILITITVYLHLGSFDSYWNSILAVGKNHVRISTIYEKLEFIFYLKYFYLFSFFFVGYHFYTTKRFKLERGAAVAFVWFLTSSLGAAWTGFLYEHYLLAVLFPILLFISFVVFDFDKTFGKRIVIRAILLLCIVGVFIFSIRKRNHIAKTLNSIPDEGLFMADAIRKITKEQVSGQGYFFVASGSHAPYVILDQLPPVKYIQPNNYLEKTFAVNFAISGEKVISDIIKKKVNIVTWCNSKSIHEILTQKKGESEFSQEFVLALQTYLRNYRFESVQIQRDVRCTLYYKRG</sequence>
<keyword evidence="1" id="KW-1133">Transmembrane helix</keyword>
<evidence type="ECO:0000256" key="1">
    <source>
        <dbReference type="SAM" id="Phobius"/>
    </source>
</evidence>
<feature type="transmembrane region" description="Helical" evidence="1">
    <location>
        <begin position="113"/>
        <end position="146"/>
    </location>
</feature>
<keyword evidence="1" id="KW-0472">Membrane</keyword>
<accession>A0A4R9IJU3</accession>
<evidence type="ECO:0000313" key="2">
    <source>
        <dbReference type="EMBL" id="TGK79459.1"/>
    </source>
</evidence>
<evidence type="ECO:0000313" key="4">
    <source>
        <dbReference type="Proteomes" id="UP000297394"/>
    </source>
</evidence>
<name>A0A4R9IJU3_9LEPT</name>
<feature type="transmembrane region" description="Helical" evidence="1">
    <location>
        <begin position="211"/>
        <end position="232"/>
    </location>
</feature>
<evidence type="ECO:0008006" key="6">
    <source>
        <dbReference type="Google" id="ProtNLM"/>
    </source>
</evidence>
<feature type="transmembrane region" description="Helical" evidence="1">
    <location>
        <begin position="261"/>
        <end position="281"/>
    </location>
</feature>
<dbReference type="AlphaFoldDB" id="A0A4R9IJU3"/>
<dbReference type="Proteomes" id="UP000297918">
    <property type="component" value="Unassembled WGS sequence"/>
</dbReference>
<evidence type="ECO:0000313" key="5">
    <source>
        <dbReference type="Proteomes" id="UP000297918"/>
    </source>
</evidence>
<feature type="transmembrane region" description="Helical" evidence="1">
    <location>
        <begin position="293"/>
        <end position="311"/>
    </location>
</feature>
<comment type="caution">
    <text evidence="2">The sequence shown here is derived from an EMBL/GenBank/DDBJ whole genome shotgun (WGS) entry which is preliminary data.</text>
</comment>